<protein>
    <recommendedName>
        <fullName evidence="2">Thiaminase-2/PQQC domain-containing protein</fullName>
    </recommendedName>
</protein>
<dbReference type="PANTHER" id="PTHR43198">
    <property type="entry name" value="BIFUNCTIONAL TH2 PROTEIN"/>
    <property type="match status" value="1"/>
</dbReference>
<gene>
    <name evidence="3" type="ORF">GBA65_02440</name>
</gene>
<evidence type="ECO:0000256" key="1">
    <source>
        <dbReference type="ARBA" id="ARBA00004948"/>
    </source>
</evidence>
<dbReference type="GO" id="GO:0005829">
    <property type="term" value="C:cytosol"/>
    <property type="evidence" value="ECO:0007669"/>
    <property type="project" value="TreeGrafter"/>
</dbReference>
<dbReference type="RefSeq" id="WP_166395234.1">
    <property type="nucleotide sequence ID" value="NZ_CP045121.1"/>
</dbReference>
<dbReference type="InterPro" id="IPR050967">
    <property type="entry name" value="Thiamine_Salvage_TenA"/>
</dbReference>
<sequence length="114" mass="12575">MSLSKALWEENAGFARASLEHRFVRGLGDGSLPLGSFRAYVAQDAFFLESFARAYALALAHSPDGEGMREFAGLAKKLERLIDRYASDEPAVHDAYRRAMELELAFFEANAGAD</sequence>
<evidence type="ECO:0000313" key="4">
    <source>
        <dbReference type="Proteomes" id="UP000502706"/>
    </source>
</evidence>
<feature type="domain" description="Thiaminase-2/PQQC" evidence="2">
    <location>
        <begin position="17"/>
        <end position="72"/>
    </location>
</feature>
<dbReference type="SUPFAM" id="SSF48613">
    <property type="entry name" value="Heme oxygenase-like"/>
    <property type="match status" value="1"/>
</dbReference>
<evidence type="ECO:0000313" key="3">
    <source>
        <dbReference type="EMBL" id="QIN77553.1"/>
    </source>
</evidence>
<organism evidence="3 4">
    <name type="scientific">Rubrobacter marinus</name>
    <dbReference type="NCBI Taxonomy" id="2653852"/>
    <lineage>
        <taxon>Bacteria</taxon>
        <taxon>Bacillati</taxon>
        <taxon>Actinomycetota</taxon>
        <taxon>Rubrobacteria</taxon>
        <taxon>Rubrobacterales</taxon>
        <taxon>Rubrobacteraceae</taxon>
        <taxon>Rubrobacter</taxon>
    </lineage>
</organism>
<dbReference type="Gene3D" id="1.20.910.10">
    <property type="entry name" value="Heme oxygenase-like"/>
    <property type="match status" value="1"/>
</dbReference>
<dbReference type="Proteomes" id="UP000502706">
    <property type="component" value="Chromosome"/>
</dbReference>
<dbReference type="AlphaFoldDB" id="A0A6G8PTA0"/>
<dbReference type="Pfam" id="PF03070">
    <property type="entry name" value="TENA_THI-4"/>
    <property type="match status" value="1"/>
</dbReference>
<evidence type="ECO:0000259" key="2">
    <source>
        <dbReference type="Pfam" id="PF03070"/>
    </source>
</evidence>
<name>A0A6G8PTA0_9ACTN</name>
<dbReference type="InterPro" id="IPR016084">
    <property type="entry name" value="Haem_Oase-like_multi-hlx"/>
</dbReference>
<accession>A0A6G8PTA0</accession>
<dbReference type="PANTHER" id="PTHR43198:SF2">
    <property type="entry name" value="SI:CH1073-67J19.1-RELATED"/>
    <property type="match status" value="1"/>
</dbReference>
<proteinExistence type="predicted"/>
<dbReference type="EMBL" id="CP045121">
    <property type="protein sequence ID" value="QIN77553.1"/>
    <property type="molecule type" value="Genomic_DNA"/>
</dbReference>
<dbReference type="KEGG" id="rmar:GBA65_02440"/>
<dbReference type="InterPro" id="IPR004305">
    <property type="entry name" value="Thiaminase-2/PQQC"/>
</dbReference>
<comment type="pathway">
    <text evidence="1">Cofactor biosynthesis; thiamine diphosphate biosynthesis.</text>
</comment>
<keyword evidence="4" id="KW-1185">Reference proteome</keyword>
<reference evidence="3 4" key="1">
    <citation type="submission" date="2019-10" db="EMBL/GenBank/DDBJ databases">
        <title>Rubrobacter sp nov SCSIO 52915 isolated from a deep-sea sediment in the South China Sea.</title>
        <authorList>
            <person name="Chen R.W."/>
        </authorList>
    </citation>
    <scope>NUCLEOTIDE SEQUENCE [LARGE SCALE GENOMIC DNA]</scope>
    <source>
        <strain evidence="3 4">SCSIO 52915</strain>
    </source>
</reference>